<evidence type="ECO:0000313" key="2">
    <source>
        <dbReference type="EMBL" id="MBX71404.1"/>
    </source>
</evidence>
<protein>
    <submittedName>
        <fullName evidence="2">Uncharacterized protein</fullName>
    </submittedName>
</protein>
<proteinExistence type="predicted"/>
<keyword evidence="1" id="KW-0472">Membrane</keyword>
<accession>A0A2P2QWY8</accession>
<keyword evidence="1" id="KW-0812">Transmembrane</keyword>
<dbReference type="AlphaFoldDB" id="A0A2P2QWY8"/>
<sequence length="42" mass="5165">MIFSLSCQFIIIVFFYLFFLLLALPFIFWWHGCFYVSVVFFV</sequence>
<feature type="transmembrane region" description="Helical" evidence="1">
    <location>
        <begin position="9"/>
        <end position="30"/>
    </location>
</feature>
<name>A0A2P2QWY8_RHIMU</name>
<organism evidence="2">
    <name type="scientific">Rhizophora mucronata</name>
    <name type="common">Asiatic mangrove</name>
    <dbReference type="NCBI Taxonomy" id="61149"/>
    <lineage>
        <taxon>Eukaryota</taxon>
        <taxon>Viridiplantae</taxon>
        <taxon>Streptophyta</taxon>
        <taxon>Embryophyta</taxon>
        <taxon>Tracheophyta</taxon>
        <taxon>Spermatophyta</taxon>
        <taxon>Magnoliopsida</taxon>
        <taxon>eudicotyledons</taxon>
        <taxon>Gunneridae</taxon>
        <taxon>Pentapetalae</taxon>
        <taxon>rosids</taxon>
        <taxon>fabids</taxon>
        <taxon>Malpighiales</taxon>
        <taxon>Rhizophoraceae</taxon>
        <taxon>Rhizophora</taxon>
    </lineage>
</organism>
<dbReference type="EMBL" id="GGEC01090920">
    <property type="protein sequence ID" value="MBX71404.1"/>
    <property type="molecule type" value="Transcribed_RNA"/>
</dbReference>
<reference evidence="2" key="1">
    <citation type="submission" date="2018-02" db="EMBL/GenBank/DDBJ databases">
        <title>Rhizophora mucronata_Transcriptome.</title>
        <authorList>
            <person name="Meera S.P."/>
            <person name="Sreeshan A."/>
            <person name="Augustine A."/>
        </authorList>
    </citation>
    <scope>NUCLEOTIDE SEQUENCE</scope>
    <source>
        <tissue evidence="2">Leaf</tissue>
    </source>
</reference>
<keyword evidence="1" id="KW-1133">Transmembrane helix</keyword>
<evidence type="ECO:0000256" key="1">
    <source>
        <dbReference type="SAM" id="Phobius"/>
    </source>
</evidence>